<dbReference type="EMBL" id="AWGJ01000010">
    <property type="protein sequence ID" value="ODN75073.1"/>
    <property type="molecule type" value="Genomic_DNA"/>
</dbReference>
<evidence type="ECO:0000313" key="6">
    <source>
        <dbReference type="EMBL" id="ODN75073.1"/>
    </source>
</evidence>
<keyword evidence="2" id="KW-0689">Ribosomal protein</keyword>
<comment type="similarity">
    <text evidence="1">Belongs to the eukaryotic ribosomal protein eL28 family.</text>
</comment>
<evidence type="ECO:0000256" key="4">
    <source>
        <dbReference type="SAM" id="MobiDB-lite"/>
    </source>
</evidence>
<keyword evidence="3" id="KW-0687">Ribonucleoprotein</keyword>
<dbReference type="PANTHER" id="PTHR10544">
    <property type="entry name" value="60S RIBOSOMAL PROTEIN L28"/>
    <property type="match status" value="1"/>
</dbReference>
<feature type="region of interest" description="Disordered" evidence="4">
    <location>
        <begin position="125"/>
        <end position="149"/>
    </location>
</feature>
<dbReference type="AlphaFoldDB" id="A0A1E3HFD1"/>
<evidence type="ECO:0000256" key="1">
    <source>
        <dbReference type="ARBA" id="ARBA00007926"/>
    </source>
</evidence>
<protein>
    <recommendedName>
        <fullName evidence="5">Ribosomal eL28/Mak16 domain-containing protein</fullName>
    </recommendedName>
</protein>
<reference evidence="6 7" key="1">
    <citation type="submission" date="2016-06" db="EMBL/GenBank/DDBJ databases">
        <title>Evolution of pathogenesis and genome organization in the Tremellales.</title>
        <authorList>
            <person name="Cuomo C."/>
            <person name="Litvintseva A."/>
            <person name="Heitman J."/>
            <person name="Chen Y."/>
            <person name="Sun S."/>
            <person name="Springer D."/>
            <person name="Dromer F."/>
            <person name="Young S."/>
            <person name="Zeng Q."/>
            <person name="Chapman S."/>
            <person name="Gujja S."/>
            <person name="Saif S."/>
            <person name="Birren B."/>
        </authorList>
    </citation>
    <scope>NUCLEOTIDE SEQUENCE [LARGE SCALE GENOMIC DNA]</scope>
    <source>
        <strain evidence="6 7">CBS 6039</strain>
    </source>
</reference>
<keyword evidence="7" id="KW-1185">Reference proteome</keyword>
<dbReference type="Proteomes" id="UP000094065">
    <property type="component" value="Unassembled WGS sequence"/>
</dbReference>
<evidence type="ECO:0000256" key="2">
    <source>
        <dbReference type="ARBA" id="ARBA00022980"/>
    </source>
</evidence>
<dbReference type="GeneID" id="30157599"/>
<sequence length="162" mass="17101">MSADLTWLLIRNYNSFQVKGGHGPTFSREKGNLLNKSSQKYSGLANSKVVAVAASPNGGVTITKIKADAKPNQVASARSHVALKRSTGPRRANKIVAGETAGKGYRADLRAAAVARTSALLLAQRRTANPPKTIQRGRKQAPSAVGKAAAEQEVEEIAVDVE</sequence>
<evidence type="ECO:0000256" key="3">
    <source>
        <dbReference type="ARBA" id="ARBA00023274"/>
    </source>
</evidence>
<accession>A0A1E3HFD1</accession>
<gene>
    <name evidence="6" type="ORF">L202_06290</name>
</gene>
<dbReference type="InterPro" id="IPR002672">
    <property type="entry name" value="Ribosomal_eL28"/>
</dbReference>
<dbReference type="FunFam" id="3.30.390.110:FF:000004">
    <property type="entry name" value="Large subunit ribosomal protein L28e"/>
    <property type="match status" value="1"/>
</dbReference>
<feature type="domain" description="Ribosomal eL28/Mak16" evidence="5">
    <location>
        <begin position="5"/>
        <end position="121"/>
    </location>
</feature>
<dbReference type="GO" id="GO:1990904">
    <property type="term" value="C:ribonucleoprotein complex"/>
    <property type="evidence" value="ECO:0007669"/>
    <property type="project" value="UniProtKB-KW"/>
</dbReference>
<dbReference type="GO" id="GO:0006412">
    <property type="term" value="P:translation"/>
    <property type="evidence" value="ECO:0007669"/>
    <property type="project" value="InterPro"/>
</dbReference>
<name>A0A1E3HFD1_9TREE</name>
<dbReference type="InterPro" id="IPR029004">
    <property type="entry name" value="Ribosomal_eL28/Mak16"/>
</dbReference>
<dbReference type="RefSeq" id="XP_018990723.1">
    <property type="nucleotide sequence ID" value="XM_019140748.1"/>
</dbReference>
<dbReference type="OrthoDB" id="338850at2759"/>
<organism evidence="6 7">
    <name type="scientific">Cryptococcus amylolentus CBS 6039</name>
    <dbReference type="NCBI Taxonomy" id="1295533"/>
    <lineage>
        <taxon>Eukaryota</taxon>
        <taxon>Fungi</taxon>
        <taxon>Dikarya</taxon>
        <taxon>Basidiomycota</taxon>
        <taxon>Agaricomycotina</taxon>
        <taxon>Tremellomycetes</taxon>
        <taxon>Tremellales</taxon>
        <taxon>Cryptococcaceae</taxon>
        <taxon>Cryptococcus</taxon>
    </lineage>
</organism>
<dbReference type="Pfam" id="PF01778">
    <property type="entry name" value="Ribosomal_L28e"/>
    <property type="match status" value="1"/>
</dbReference>
<evidence type="ECO:0000259" key="5">
    <source>
        <dbReference type="Pfam" id="PF01778"/>
    </source>
</evidence>
<dbReference type="GO" id="GO:0003735">
    <property type="term" value="F:structural constituent of ribosome"/>
    <property type="evidence" value="ECO:0007669"/>
    <property type="project" value="InterPro"/>
</dbReference>
<evidence type="ECO:0000313" key="7">
    <source>
        <dbReference type="Proteomes" id="UP000094065"/>
    </source>
</evidence>
<proteinExistence type="inferred from homology"/>
<dbReference type="GO" id="GO:0005840">
    <property type="term" value="C:ribosome"/>
    <property type="evidence" value="ECO:0007669"/>
    <property type="project" value="UniProtKB-KW"/>
</dbReference>
<dbReference type="Gene3D" id="3.30.390.110">
    <property type="match status" value="1"/>
</dbReference>
<comment type="caution">
    <text evidence="6">The sequence shown here is derived from an EMBL/GenBank/DDBJ whole genome shotgun (WGS) entry which is preliminary data.</text>
</comment>